<sequence length="384" mass="39500">MESNNKYSTLLQAGFTLVEVMVGLTIGMLATVIIMQVFSVFETQKRTTTGTSDAQTNGNIALYDIQRELEMAGYPLIPYGAPGVADSPLECASATLSTGATGIGGISPVTIIDGGAAGGSDTITIRYGDSLEAGIPVQITATPAPSTTLPSPAIDVPVTSNLGCNGNDNVLVINGSICSITSLAASGVPSAASGVNTLVTLADNSAVINGAAVTKANLSCLGKWNEVTYSVVAGNLVRTVVASGVTTSTPLVAGIVNLQAQYGISAAGLSSSLSNYNQVVQWVDATGTWAPGMTITDRNRIKAVHLAVVARNAKMEITPVTTACSTTAPKGPCSWDATAVSAPVASPAPAVDLYTTDQTWTQYRYRVFDTIIPLRNVMWSKGTL</sequence>
<dbReference type="PROSITE" id="PS00409">
    <property type="entry name" value="PROKAR_NTER_METHYL"/>
    <property type="match status" value="1"/>
</dbReference>
<name>A0A1J5S434_9ZZZZ</name>
<evidence type="ECO:0000313" key="2">
    <source>
        <dbReference type="EMBL" id="OIQ96499.1"/>
    </source>
</evidence>
<accession>A0A1J5S434</accession>
<keyword evidence="1" id="KW-1133">Transmembrane helix</keyword>
<comment type="caution">
    <text evidence="2">The sequence shown here is derived from an EMBL/GenBank/DDBJ whole genome shotgun (WGS) entry which is preliminary data.</text>
</comment>
<evidence type="ECO:0000256" key="1">
    <source>
        <dbReference type="SAM" id="Phobius"/>
    </source>
</evidence>
<evidence type="ECO:0008006" key="3">
    <source>
        <dbReference type="Google" id="ProtNLM"/>
    </source>
</evidence>
<dbReference type="Pfam" id="PF07963">
    <property type="entry name" value="N_methyl"/>
    <property type="match status" value="1"/>
</dbReference>
<dbReference type="EMBL" id="MLJW01000148">
    <property type="protein sequence ID" value="OIQ96499.1"/>
    <property type="molecule type" value="Genomic_DNA"/>
</dbReference>
<organism evidence="2">
    <name type="scientific">mine drainage metagenome</name>
    <dbReference type="NCBI Taxonomy" id="410659"/>
    <lineage>
        <taxon>unclassified sequences</taxon>
        <taxon>metagenomes</taxon>
        <taxon>ecological metagenomes</taxon>
    </lineage>
</organism>
<keyword evidence="1" id="KW-0472">Membrane</keyword>
<dbReference type="Pfam" id="PF16074">
    <property type="entry name" value="PilW"/>
    <property type="match status" value="1"/>
</dbReference>
<keyword evidence="1" id="KW-0812">Transmembrane</keyword>
<dbReference type="GO" id="GO:0043683">
    <property type="term" value="P:type IV pilus assembly"/>
    <property type="evidence" value="ECO:0007669"/>
    <property type="project" value="InterPro"/>
</dbReference>
<dbReference type="InterPro" id="IPR012902">
    <property type="entry name" value="N_methyl_site"/>
</dbReference>
<gene>
    <name evidence="2" type="ORF">GALL_215400</name>
</gene>
<dbReference type="AlphaFoldDB" id="A0A1J5S434"/>
<feature type="transmembrane region" description="Helical" evidence="1">
    <location>
        <begin position="20"/>
        <end position="41"/>
    </location>
</feature>
<dbReference type="InterPro" id="IPR032092">
    <property type="entry name" value="PilW"/>
</dbReference>
<protein>
    <recommendedName>
        <fullName evidence="3">Type IV pilus assembly protein PilW</fullName>
    </recommendedName>
</protein>
<reference evidence="2" key="1">
    <citation type="submission" date="2016-10" db="EMBL/GenBank/DDBJ databases">
        <title>Sequence of Gallionella enrichment culture.</title>
        <authorList>
            <person name="Poehlein A."/>
            <person name="Muehling M."/>
            <person name="Daniel R."/>
        </authorList>
    </citation>
    <scope>NUCLEOTIDE SEQUENCE</scope>
</reference>
<proteinExistence type="predicted"/>